<evidence type="ECO:0000313" key="1">
    <source>
        <dbReference type="EMBL" id="KAF1944575.1"/>
    </source>
</evidence>
<dbReference type="Proteomes" id="UP000800038">
    <property type="component" value="Unassembled WGS sequence"/>
</dbReference>
<keyword evidence="2" id="KW-1185">Reference proteome</keyword>
<proteinExistence type="predicted"/>
<dbReference type="EMBL" id="ML976016">
    <property type="protein sequence ID" value="KAF1944575.1"/>
    <property type="molecule type" value="Genomic_DNA"/>
</dbReference>
<accession>A0A6A5SV86</accession>
<dbReference type="AlphaFoldDB" id="A0A6A5SV86"/>
<gene>
    <name evidence="1" type="ORF">EJ02DRAFT_95687</name>
</gene>
<evidence type="ECO:0000313" key="2">
    <source>
        <dbReference type="Proteomes" id="UP000800038"/>
    </source>
</evidence>
<reference evidence="1" key="1">
    <citation type="journal article" date="2020" name="Stud. Mycol.">
        <title>101 Dothideomycetes genomes: a test case for predicting lifestyles and emergence of pathogens.</title>
        <authorList>
            <person name="Haridas S."/>
            <person name="Albert R."/>
            <person name="Binder M."/>
            <person name="Bloem J."/>
            <person name="Labutti K."/>
            <person name="Salamov A."/>
            <person name="Andreopoulos B."/>
            <person name="Baker S."/>
            <person name="Barry K."/>
            <person name="Bills G."/>
            <person name="Bluhm B."/>
            <person name="Cannon C."/>
            <person name="Castanera R."/>
            <person name="Culley D."/>
            <person name="Daum C."/>
            <person name="Ezra D."/>
            <person name="Gonzalez J."/>
            <person name="Henrissat B."/>
            <person name="Kuo A."/>
            <person name="Liang C."/>
            <person name="Lipzen A."/>
            <person name="Lutzoni F."/>
            <person name="Magnuson J."/>
            <person name="Mondo S."/>
            <person name="Nolan M."/>
            <person name="Ohm R."/>
            <person name="Pangilinan J."/>
            <person name="Park H.-J."/>
            <person name="Ramirez L."/>
            <person name="Alfaro M."/>
            <person name="Sun H."/>
            <person name="Tritt A."/>
            <person name="Yoshinaga Y."/>
            <person name="Zwiers L.-H."/>
            <person name="Turgeon B."/>
            <person name="Goodwin S."/>
            <person name="Spatafora J."/>
            <person name="Crous P."/>
            <person name="Grigoriev I."/>
        </authorList>
    </citation>
    <scope>NUCLEOTIDE SEQUENCE</scope>
    <source>
        <strain evidence="1">CBS 161.51</strain>
    </source>
</reference>
<organism evidence="1 2">
    <name type="scientific">Clathrospora elynae</name>
    <dbReference type="NCBI Taxonomy" id="706981"/>
    <lineage>
        <taxon>Eukaryota</taxon>
        <taxon>Fungi</taxon>
        <taxon>Dikarya</taxon>
        <taxon>Ascomycota</taxon>
        <taxon>Pezizomycotina</taxon>
        <taxon>Dothideomycetes</taxon>
        <taxon>Pleosporomycetidae</taxon>
        <taxon>Pleosporales</taxon>
        <taxon>Diademaceae</taxon>
        <taxon>Clathrospora</taxon>
    </lineage>
</organism>
<protein>
    <submittedName>
        <fullName evidence="1">Uncharacterized protein</fullName>
    </submittedName>
</protein>
<sequence length="157" mass="18072">MRRRNWNASPIFQRQKFCAMYGSFAIHYSPPNHERCGGDTVASTLRGHYDILTKTGPDKQQCTVPMRAFRHFTVKSPSSRRVDQSPLRHGLLVCRIHPLLFPSLWTYAKTRAADHSQAPSFDIRVGNRWRCDVRCFSQSPTARIVRPVSRMQPTTLS</sequence>
<name>A0A6A5SV86_9PLEO</name>